<name>A0A067PRR1_9AGAM</name>
<dbReference type="InterPro" id="IPR036291">
    <property type="entry name" value="NAD(P)-bd_dom_sf"/>
</dbReference>
<dbReference type="Pfam" id="PF23562">
    <property type="entry name" value="AMP-binding_C_3"/>
    <property type="match status" value="1"/>
</dbReference>
<dbReference type="InterPro" id="IPR000873">
    <property type="entry name" value="AMP-dep_synth/lig_dom"/>
</dbReference>
<evidence type="ECO:0000259" key="3">
    <source>
        <dbReference type="SMART" id="SM00823"/>
    </source>
</evidence>
<proteinExistence type="predicted"/>
<dbReference type="Pfam" id="PF00550">
    <property type="entry name" value="PP-binding"/>
    <property type="match status" value="1"/>
</dbReference>
<dbReference type="InterPro" id="IPR051414">
    <property type="entry name" value="Adenylate-forming_Reductase"/>
</dbReference>
<dbReference type="Gene3D" id="1.10.1200.10">
    <property type="entry name" value="ACP-like"/>
    <property type="match status" value="1"/>
</dbReference>
<keyword evidence="1" id="KW-0596">Phosphopantetheine</keyword>
<dbReference type="AlphaFoldDB" id="A0A067PRR1"/>
<dbReference type="SUPFAM" id="SSF51735">
    <property type="entry name" value="NAD(P)-binding Rossmann-fold domains"/>
    <property type="match status" value="1"/>
</dbReference>
<gene>
    <name evidence="4" type="ORF">JAAARDRAFT_294258</name>
</gene>
<dbReference type="InterPro" id="IPR036736">
    <property type="entry name" value="ACP-like_sf"/>
</dbReference>
<dbReference type="GO" id="GO:0031177">
    <property type="term" value="F:phosphopantetheine binding"/>
    <property type="evidence" value="ECO:0007669"/>
    <property type="project" value="InterPro"/>
</dbReference>
<dbReference type="Pfam" id="PF00501">
    <property type="entry name" value="AMP-binding"/>
    <property type="match status" value="1"/>
</dbReference>
<keyword evidence="2" id="KW-0597">Phosphoprotein</keyword>
<organism evidence="4 5">
    <name type="scientific">Jaapia argillacea MUCL 33604</name>
    <dbReference type="NCBI Taxonomy" id="933084"/>
    <lineage>
        <taxon>Eukaryota</taxon>
        <taxon>Fungi</taxon>
        <taxon>Dikarya</taxon>
        <taxon>Basidiomycota</taxon>
        <taxon>Agaricomycotina</taxon>
        <taxon>Agaricomycetes</taxon>
        <taxon>Agaricomycetidae</taxon>
        <taxon>Jaapiales</taxon>
        <taxon>Jaapiaceae</taxon>
        <taxon>Jaapia</taxon>
    </lineage>
</organism>
<dbReference type="STRING" id="933084.A0A067PRR1"/>
<evidence type="ECO:0000313" key="5">
    <source>
        <dbReference type="Proteomes" id="UP000027265"/>
    </source>
</evidence>
<sequence length="1090" mass="120021">MKPPGSSTQAFRGDTFRVPPFHEDTLVLPQLYQWHRNNSPDHPFFMFHDGTDTRAISMLELLKGMHRAAHLISATLKAVAGGTERPLVIGVLAAADTITYFTFMLGVLLTGHTIFPISPRNSPEAITQLMSETHAKCLFVGCEPAFKALAQAGLKGLGHGVQVEQMPGFGDLYPLVNIGGGNRLDSGGKLDDFAWFPEVQYDLDAPGLILHSSGSTRFPKPIIWSHRGLLMLARIPSFGQVDLASVIMGCHSMPMFHAMGVLQLTIAATTGITMSVFAPASPATFPTPTNVFEGTMITRSQLVCCAPTFIEAWSRNDQYVQYMRTMKAIMYGGGPLNKQVGDFLVSQGITIIPTYGCTEAGIVSTFLPNNPGMDWEYFLPSPHLLPEFRPMGDGTFEVVLLQHTHHTPRIINTSVKDIPAYATNDLVAPHPTKPGLWKIFGRADDQIMLSTGEKTNPGPLETILCLDPHVQSAVMFGRGRFQNGIIIDPKKEFAFASNDEFELVKFRNLIWPTVERMNTFAPQHSRIFKEMILVASSSKPFTYTAKGTARRQAVLTSYDAEIDALYTTVAQSTQSHIPAPTIWTYETTLSFVRETVESVMKKSVSPNVDLFQYGCDSLQATWIRNSILRGLRQTSPGTAQRLPSTLVYEHPSVESLAKVISASVGTDTNTKLDRIKEKIKEVDSMIAKYSTGLSTHVKSRTSDPVEGDVILLTGTTGGLGCELLHRFLSAEENVVSKVYVINRPGIDGDTLGKRQKDALAIRGLSPDLISHPKAVFLVGDLSKPYLGLVPEVFEEIRHTVTHIIHNAWRVDFNLSLKSFESNIAGLRNLVDLALASPHPQPPRLVFVSSIGVFRNPTFSGPALETSIVDPSVAVGTGYSESKYVGERILEIAHEQTPLRPITIRMGQLTGGCNGYWNEREWFPALVKSANLVGCLPDVEGTISWIQIQHAAAALAEMRNSDHPTLHIVHSRPVTWSSILQPIANRLNVPLVSYRQWLSKLETYHVGNSTLDEERARYNPALKLVEFFKSIRVHDNTEPMGTVRLDISKAVTESTTLKEKVAILGKADAAAWVDAWQRSGFLATPLPSDKV</sequence>
<keyword evidence="5" id="KW-1185">Reference proteome</keyword>
<accession>A0A067PRR1</accession>
<dbReference type="SUPFAM" id="SSF47336">
    <property type="entry name" value="ACP-like"/>
    <property type="match status" value="1"/>
</dbReference>
<feature type="domain" description="Polyketide synthase-like phosphopantetheine-binding" evidence="3">
    <location>
        <begin position="589"/>
        <end position="664"/>
    </location>
</feature>
<dbReference type="InterPro" id="IPR020806">
    <property type="entry name" value="PKS_PP-bd"/>
</dbReference>
<evidence type="ECO:0000256" key="2">
    <source>
        <dbReference type="ARBA" id="ARBA00022553"/>
    </source>
</evidence>
<evidence type="ECO:0000256" key="1">
    <source>
        <dbReference type="ARBA" id="ARBA00022450"/>
    </source>
</evidence>
<dbReference type="InParanoid" id="A0A067PRR1"/>
<dbReference type="Proteomes" id="UP000027265">
    <property type="component" value="Unassembled WGS sequence"/>
</dbReference>
<dbReference type="InterPro" id="IPR009081">
    <property type="entry name" value="PP-bd_ACP"/>
</dbReference>
<dbReference type="EMBL" id="KL197721">
    <property type="protein sequence ID" value="KDQ56520.1"/>
    <property type="molecule type" value="Genomic_DNA"/>
</dbReference>
<dbReference type="Gene3D" id="3.40.50.720">
    <property type="entry name" value="NAD(P)-binding Rossmann-like Domain"/>
    <property type="match status" value="1"/>
</dbReference>
<dbReference type="Gene3D" id="3.40.50.12780">
    <property type="entry name" value="N-terminal domain of ligase-like"/>
    <property type="match status" value="1"/>
</dbReference>
<dbReference type="PANTHER" id="PTHR43439">
    <property type="entry name" value="PHENYLACETATE-COENZYME A LIGASE"/>
    <property type="match status" value="1"/>
</dbReference>
<dbReference type="InterPro" id="IPR042099">
    <property type="entry name" value="ANL_N_sf"/>
</dbReference>
<evidence type="ECO:0000313" key="4">
    <source>
        <dbReference type="EMBL" id="KDQ56520.1"/>
    </source>
</evidence>
<reference evidence="5" key="1">
    <citation type="journal article" date="2014" name="Proc. Natl. Acad. Sci. U.S.A.">
        <title>Extensive sampling of basidiomycete genomes demonstrates inadequacy of the white-rot/brown-rot paradigm for wood decay fungi.</title>
        <authorList>
            <person name="Riley R."/>
            <person name="Salamov A.A."/>
            <person name="Brown D.W."/>
            <person name="Nagy L.G."/>
            <person name="Floudas D."/>
            <person name="Held B.W."/>
            <person name="Levasseur A."/>
            <person name="Lombard V."/>
            <person name="Morin E."/>
            <person name="Otillar R."/>
            <person name="Lindquist E.A."/>
            <person name="Sun H."/>
            <person name="LaButti K.M."/>
            <person name="Schmutz J."/>
            <person name="Jabbour D."/>
            <person name="Luo H."/>
            <person name="Baker S.E."/>
            <person name="Pisabarro A.G."/>
            <person name="Walton J.D."/>
            <person name="Blanchette R.A."/>
            <person name="Henrissat B."/>
            <person name="Martin F."/>
            <person name="Cullen D."/>
            <person name="Hibbett D.S."/>
            <person name="Grigoriev I.V."/>
        </authorList>
    </citation>
    <scope>NUCLEOTIDE SEQUENCE [LARGE SCALE GENOMIC DNA]</scope>
    <source>
        <strain evidence="5">MUCL 33604</strain>
    </source>
</reference>
<dbReference type="SMART" id="SM00823">
    <property type="entry name" value="PKS_PP"/>
    <property type="match status" value="1"/>
</dbReference>
<dbReference type="InterPro" id="IPR013120">
    <property type="entry name" value="FAR_NAD-bd"/>
</dbReference>
<dbReference type="OrthoDB" id="429813at2759"/>
<dbReference type="PANTHER" id="PTHR43439:SF2">
    <property type="entry name" value="ENZYME, PUTATIVE (JCVI)-RELATED"/>
    <property type="match status" value="1"/>
</dbReference>
<dbReference type="SUPFAM" id="SSF56801">
    <property type="entry name" value="Acetyl-CoA synthetase-like"/>
    <property type="match status" value="1"/>
</dbReference>
<dbReference type="HOGENOM" id="CLU_002220_1_0_1"/>
<dbReference type="Pfam" id="PF07993">
    <property type="entry name" value="NAD_binding_4"/>
    <property type="match status" value="1"/>
</dbReference>
<protein>
    <recommendedName>
        <fullName evidence="3">Polyketide synthase-like phosphopantetheine-binding domain-containing protein</fullName>
    </recommendedName>
</protein>